<feature type="transmembrane region" description="Helical" evidence="9">
    <location>
        <begin position="7"/>
        <end position="27"/>
    </location>
</feature>
<dbReference type="Pfam" id="PF13180">
    <property type="entry name" value="PDZ_2"/>
    <property type="match status" value="1"/>
</dbReference>
<dbReference type="PROSITE" id="PS50106">
    <property type="entry name" value="PDZ"/>
    <property type="match status" value="1"/>
</dbReference>
<feature type="domain" description="PDZ" evidence="10">
    <location>
        <begin position="280"/>
        <end position="366"/>
    </location>
</feature>
<evidence type="ECO:0000256" key="4">
    <source>
        <dbReference type="ARBA" id="ARBA00022737"/>
    </source>
</evidence>
<name>A0A660S6T3_UNCT6</name>
<feature type="binding site" evidence="8">
    <location>
        <position position="71"/>
    </location>
    <ligand>
        <name>substrate</name>
    </ligand>
</feature>
<dbReference type="GO" id="GO:0006508">
    <property type="term" value="P:proteolysis"/>
    <property type="evidence" value="ECO:0007669"/>
    <property type="project" value="UniProtKB-KW"/>
</dbReference>
<gene>
    <name evidence="11" type="ORF">DRP44_05720</name>
</gene>
<feature type="binding site" evidence="8">
    <location>
        <position position="120"/>
    </location>
    <ligand>
        <name>substrate</name>
    </ligand>
</feature>
<dbReference type="InterPro" id="IPR001478">
    <property type="entry name" value="PDZ"/>
</dbReference>
<reference evidence="11 12" key="1">
    <citation type="submission" date="2018-06" db="EMBL/GenBank/DDBJ databases">
        <title>Extensive metabolic versatility and redundancy in microbially diverse, dynamic hydrothermal sediments.</title>
        <authorList>
            <person name="Dombrowski N."/>
            <person name="Teske A."/>
            <person name="Baker B.J."/>
        </authorList>
    </citation>
    <scope>NUCLEOTIDE SEQUENCE [LARGE SCALE GENOMIC DNA]</scope>
    <source>
        <strain evidence="11">B35_G9</strain>
    </source>
</reference>
<evidence type="ECO:0000256" key="5">
    <source>
        <dbReference type="ARBA" id="ARBA00022801"/>
    </source>
</evidence>
<dbReference type="InterPro" id="IPR009003">
    <property type="entry name" value="Peptidase_S1_PA"/>
</dbReference>
<dbReference type="AlphaFoldDB" id="A0A660S6T3"/>
<dbReference type="InterPro" id="IPR001940">
    <property type="entry name" value="Peptidase_S1C"/>
</dbReference>
<accession>A0A660S6T3</accession>
<comment type="similarity">
    <text evidence="1">Belongs to the peptidase S1C family.</text>
</comment>
<organism evidence="11 12">
    <name type="scientific">candidate division TA06 bacterium</name>
    <dbReference type="NCBI Taxonomy" id="2250710"/>
    <lineage>
        <taxon>Bacteria</taxon>
        <taxon>Bacteria division TA06</taxon>
    </lineage>
</organism>
<evidence type="ECO:0000256" key="1">
    <source>
        <dbReference type="ARBA" id="ARBA00010541"/>
    </source>
</evidence>
<evidence type="ECO:0000256" key="3">
    <source>
        <dbReference type="ARBA" id="ARBA00022729"/>
    </source>
</evidence>
<comment type="caution">
    <text evidence="11">The sequence shown here is derived from an EMBL/GenBank/DDBJ whole genome shotgun (WGS) entry which is preliminary data.</text>
</comment>
<sequence>MQNLKTFFKNLGITILILAIFSLGIFIGSKYMTQEVTADSSDTVVNNTILPSTFSTIAKATLPAVVNIITEKTVVLSAPFMIPDPFRQFFAPMPEEKAKRTGMGSGFFISEDGYILTNNHVVSNADKITVTLQDGSKYSGKDVKVIGTDPRTDLALLKINKKKKFKYLKLGNSDSTNVGDWAIAEGNPFGLKGTLTVGVISGKGRENLNINRGPVYQDFLQTDASINPGNSGGPLLNIKGEVIGINSAILSTSGGNIGIGFAVPINMAKNIVEQLKKNGKIERGYMGIYPQNLTDDLAKAFNLDNTNGIIVRDIVKNSPAEKAGLKSGDIIIVYDGKDVKDANQFSMLVADTPIGKKVPVTIIRNGRKKTIRVKIGKLNEKSVASLTNKSDSEKIFKHWGIKYVDARSEIARNMGIRASKGAMITGVRQYSNAYYAGLKNGDLIVAVDNHPIDNSQILDTMLLKNINSNRPLAFKVKRQDMVIFTAFKAEK</sequence>
<dbReference type="Gene3D" id="2.40.10.120">
    <property type="match status" value="1"/>
</dbReference>
<dbReference type="Proteomes" id="UP000282321">
    <property type="component" value="Unassembled WGS sequence"/>
</dbReference>
<proteinExistence type="inferred from homology"/>
<keyword evidence="6" id="KW-0720">Serine protease</keyword>
<evidence type="ECO:0000256" key="6">
    <source>
        <dbReference type="ARBA" id="ARBA00022825"/>
    </source>
</evidence>
<dbReference type="PANTHER" id="PTHR22939">
    <property type="entry name" value="SERINE PROTEASE FAMILY S1C HTRA-RELATED"/>
    <property type="match status" value="1"/>
</dbReference>
<dbReference type="Pfam" id="PF13365">
    <property type="entry name" value="Trypsin_2"/>
    <property type="match status" value="1"/>
</dbReference>
<evidence type="ECO:0000256" key="9">
    <source>
        <dbReference type="SAM" id="Phobius"/>
    </source>
</evidence>
<feature type="binding site" evidence="8">
    <location>
        <position position="153"/>
    </location>
    <ligand>
        <name>substrate</name>
    </ligand>
</feature>
<evidence type="ECO:0000256" key="7">
    <source>
        <dbReference type="PIRSR" id="PIRSR611782-1"/>
    </source>
</evidence>
<keyword evidence="9" id="KW-0472">Membrane</keyword>
<dbReference type="SUPFAM" id="SSF50156">
    <property type="entry name" value="PDZ domain-like"/>
    <property type="match status" value="2"/>
</dbReference>
<keyword evidence="5" id="KW-0378">Hydrolase</keyword>
<dbReference type="NCBIfam" id="TIGR02037">
    <property type="entry name" value="degP_htrA_DO"/>
    <property type="match status" value="1"/>
</dbReference>
<evidence type="ECO:0000313" key="11">
    <source>
        <dbReference type="EMBL" id="RKX65711.1"/>
    </source>
</evidence>
<feature type="active site" description="Charge relay system" evidence="7">
    <location>
        <position position="153"/>
    </location>
</feature>
<dbReference type="InterPro" id="IPR036034">
    <property type="entry name" value="PDZ_sf"/>
</dbReference>
<dbReference type="PRINTS" id="PR00834">
    <property type="entry name" value="PROTEASES2C"/>
</dbReference>
<protein>
    <recommendedName>
        <fullName evidence="10">PDZ domain-containing protein</fullName>
    </recommendedName>
</protein>
<keyword evidence="4" id="KW-0677">Repeat</keyword>
<dbReference type="EMBL" id="QNBC01000075">
    <property type="protein sequence ID" value="RKX65711.1"/>
    <property type="molecule type" value="Genomic_DNA"/>
</dbReference>
<evidence type="ECO:0000256" key="2">
    <source>
        <dbReference type="ARBA" id="ARBA00022670"/>
    </source>
</evidence>
<feature type="active site" description="Charge relay system" evidence="7">
    <location>
        <position position="231"/>
    </location>
</feature>
<keyword evidence="2" id="KW-0645">Protease</keyword>
<dbReference type="PANTHER" id="PTHR22939:SF129">
    <property type="entry name" value="SERINE PROTEASE HTRA2, MITOCHONDRIAL"/>
    <property type="match status" value="1"/>
</dbReference>
<feature type="active site" description="Charge relay system" evidence="7">
    <location>
        <position position="120"/>
    </location>
</feature>
<dbReference type="Gene3D" id="2.30.42.10">
    <property type="match status" value="2"/>
</dbReference>
<dbReference type="GO" id="GO:0004252">
    <property type="term" value="F:serine-type endopeptidase activity"/>
    <property type="evidence" value="ECO:0007669"/>
    <property type="project" value="InterPro"/>
</dbReference>
<keyword evidence="3" id="KW-0732">Signal</keyword>
<evidence type="ECO:0000256" key="8">
    <source>
        <dbReference type="PIRSR" id="PIRSR611782-2"/>
    </source>
</evidence>
<evidence type="ECO:0000259" key="10">
    <source>
        <dbReference type="PROSITE" id="PS50106"/>
    </source>
</evidence>
<dbReference type="CDD" id="cd10839">
    <property type="entry name" value="cpPDZ1_DegP-like"/>
    <property type="match status" value="1"/>
</dbReference>
<keyword evidence="9" id="KW-0812">Transmembrane</keyword>
<dbReference type="InterPro" id="IPR011782">
    <property type="entry name" value="Pept_S1C_Do"/>
</dbReference>
<keyword evidence="9" id="KW-1133">Transmembrane helix</keyword>
<dbReference type="SUPFAM" id="SSF50494">
    <property type="entry name" value="Trypsin-like serine proteases"/>
    <property type="match status" value="1"/>
</dbReference>
<dbReference type="SMART" id="SM00228">
    <property type="entry name" value="PDZ"/>
    <property type="match status" value="2"/>
</dbReference>
<evidence type="ECO:0000313" key="12">
    <source>
        <dbReference type="Proteomes" id="UP000282321"/>
    </source>
</evidence>
<feature type="binding site" evidence="8">
    <location>
        <begin position="229"/>
        <end position="231"/>
    </location>
    <ligand>
        <name>substrate</name>
    </ligand>
</feature>